<evidence type="ECO:0000313" key="2">
    <source>
        <dbReference type="EMBL" id="GAA4674480.1"/>
    </source>
</evidence>
<accession>A0ABP8VWX8</accession>
<name>A0ABP8VWX8_9PSEU</name>
<organism evidence="2 3">
    <name type="scientific">Pseudonocardia yuanmonensis</name>
    <dbReference type="NCBI Taxonomy" id="1095914"/>
    <lineage>
        <taxon>Bacteria</taxon>
        <taxon>Bacillati</taxon>
        <taxon>Actinomycetota</taxon>
        <taxon>Actinomycetes</taxon>
        <taxon>Pseudonocardiales</taxon>
        <taxon>Pseudonocardiaceae</taxon>
        <taxon>Pseudonocardia</taxon>
    </lineage>
</organism>
<protein>
    <recommendedName>
        <fullName evidence="4">MarR family protein</fullName>
    </recommendedName>
</protein>
<proteinExistence type="predicted"/>
<dbReference type="Proteomes" id="UP001500325">
    <property type="component" value="Unassembled WGS sequence"/>
</dbReference>
<comment type="caution">
    <text evidence="2">The sequence shown here is derived from an EMBL/GenBank/DDBJ whole genome shotgun (WGS) entry which is preliminary data.</text>
</comment>
<evidence type="ECO:0000313" key="3">
    <source>
        <dbReference type="Proteomes" id="UP001500325"/>
    </source>
</evidence>
<dbReference type="EMBL" id="BAABIC010000001">
    <property type="protein sequence ID" value="GAA4674480.1"/>
    <property type="molecule type" value="Genomic_DNA"/>
</dbReference>
<evidence type="ECO:0000256" key="1">
    <source>
        <dbReference type="SAM" id="MobiDB-lite"/>
    </source>
</evidence>
<feature type="region of interest" description="Disordered" evidence="1">
    <location>
        <begin position="39"/>
        <end position="69"/>
    </location>
</feature>
<keyword evidence="3" id="KW-1185">Reference proteome</keyword>
<reference evidence="3" key="1">
    <citation type="journal article" date="2019" name="Int. J. Syst. Evol. Microbiol.">
        <title>The Global Catalogue of Microorganisms (GCM) 10K type strain sequencing project: providing services to taxonomists for standard genome sequencing and annotation.</title>
        <authorList>
            <consortium name="The Broad Institute Genomics Platform"/>
            <consortium name="The Broad Institute Genome Sequencing Center for Infectious Disease"/>
            <person name="Wu L."/>
            <person name="Ma J."/>
        </authorList>
    </citation>
    <scope>NUCLEOTIDE SEQUENCE [LARGE SCALE GENOMIC DNA]</scope>
    <source>
        <strain evidence="3">JCM 18055</strain>
    </source>
</reference>
<gene>
    <name evidence="2" type="ORF">GCM10023215_02610</name>
</gene>
<evidence type="ECO:0008006" key="4">
    <source>
        <dbReference type="Google" id="ProtNLM"/>
    </source>
</evidence>
<sequence>MLARVGARLAAAAPLTRALDRVERERLAELLERVIMHPDAPAAGHAAQPRRPLTDGRSPGGRDGSVKSM</sequence>